<sequence>MTSSPLLGLALAAALVVPTLASAAAKVPPLPPSTPTAKGVGVEPAPLKKGPVVKTLAVKDVATQKDFVVRPGDNFWDLVTRAGVDNNDRAALVDSFNAQKDRPRLDRDDTVSLTWSKEAKPRLLMAKVICAGQKPLTLVLDKTGRFKASRAASSPALAMPTPQPAAQPAALAAAPVVPPAAGKPARMMAATAAPPPPPPRPSPVAAAPSLADATRTAAVIAPRPAPPKDTLHRFVSANSSFGRLKLTQVVARGGLPAPAHKPAPALAPERATPSYTGNTMALAAPLPGARITSTWGWRIHPVLNRPQFHKGVDFGAPTGTPVLAAADGWVLSTGYQGNYGKLVTVQHNAHVTTAYAHLDGYAKDARPGSRVRKGQIIGYVGETGLATGPHLYYEVFVDGRQVDPRQPTIALPFRTARSD</sequence>
<keyword evidence="2" id="KW-0645">Protease</keyword>
<evidence type="ECO:0000256" key="3">
    <source>
        <dbReference type="ARBA" id="ARBA00022723"/>
    </source>
</evidence>
<evidence type="ECO:0000256" key="1">
    <source>
        <dbReference type="ARBA" id="ARBA00001947"/>
    </source>
</evidence>
<evidence type="ECO:0000313" key="10">
    <source>
        <dbReference type="EMBL" id="ABC21308.1"/>
    </source>
</evidence>
<feature type="region of interest" description="Disordered" evidence="7">
    <location>
        <begin position="24"/>
        <end position="44"/>
    </location>
</feature>
<keyword evidence="3" id="KW-0479">Metal-binding</keyword>
<keyword evidence="8" id="KW-0732">Signal</keyword>
<keyword evidence="6" id="KW-0482">Metalloprotease</keyword>
<keyword evidence="5" id="KW-0862">Zinc</keyword>
<dbReference type="InterPro" id="IPR050570">
    <property type="entry name" value="Cell_wall_metabolism_enzyme"/>
</dbReference>
<comment type="cofactor">
    <cofactor evidence="1">
        <name>Zn(2+)</name>
        <dbReference type="ChEBI" id="CHEBI:29105"/>
    </cofactor>
</comment>
<evidence type="ECO:0000256" key="4">
    <source>
        <dbReference type="ARBA" id="ARBA00022801"/>
    </source>
</evidence>
<dbReference type="Pfam" id="PF01551">
    <property type="entry name" value="Peptidase_M23"/>
    <property type="match status" value="1"/>
</dbReference>
<feature type="chain" id="PRO_5004214908" evidence="8">
    <location>
        <begin position="24"/>
        <end position="419"/>
    </location>
</feature>
<accession>Q2RX37</accession>
<dbReference type="GO" id="GO:0004222">
    <property type="term" value="F:metalloendopeptidase activity"/>
    <property type="evidence" value="ECO:0007669"/>
    <property type="project" value="TreeGrafter"/>
</dbReference>
<reference evidence="10 11" key="1">
    <citation type="journal article" date="2011" name="Stand. Genomic Sci.">
        <title>Complete genome sequence of Rhodospirillum rubrum type strain (S1).</title>
        <authorList>
            <person name="Munk A.C."/>
            <person name="Copeland A."/>
            <person name="Lucas S."/>
            <person name="Lapidus A."/>
            <person name="Del Rio T.G."/>
            <person name="Barry K."/>
            <person name="Detter J.C."/>
            <person name="Hammon N."/>
            <person name="Israni S."/>
            <person name="Pitluck S."/>
            <person name="Brettin T."/>
            <person name="Bruce D."/>
            <person name="Han C."/>
            <person name="Tapia R."/>
            <person name="Gilna P."/>
            <person name="Schmutz J."/>
            <person name="Larimer F."/>
            <person name="Land M."/>
            <person name="Kyrpides N.C."/>
            <person name="Mavromatis K."/>
            <person name="Richardson P."/>
            <person name="Rohde M."/>
            <person name="Goker M."/>
            <person name="Klenk H.P."/>
            <person name="Zhang Y."/>
            <person name="Roberts G.P."/>
            <person name="Reslewic S."/>
            <person name="Schwartz D.C."/>
        </authorList>
    </citation>
    <scope>NUCLEOTIDE SEQUENCE [LARGE SCALE GENOMIC DNA]</scope>
    <source>
        <strain evidence="11">ATCC 11170 / ATH 1.1.1 / DSM 467 / LMG 4362 / NCIMB 8255 / S1</strain>
    </source>
</reference>
<dbReference type="PATRIC" id="fig|269796.9.peg.560"/>
<evidence type="ECO:0000256" key="8">
    <source>
        <dbReference type="SAM" id="SignalP"/>
    </source>
</evidence>
<keyword evidence="4" id="KW-0378">Hydrolase</keyword>
<evidence type="ECO:0000256" key="6">
    <source>
        <dbReference type="ARBA" id="ARBA00023049"/>
    </source>
</evidence>
<dbReference type="InterPro" id="IPR016047">
    <property type="entry name" value="M23ase_b-sheet_dom"/>
</dbReference>
<dbReference type="SUPFAM" id="SSF51261">
    <property type="entry name" value="Duplicated hybrid motif"/>
    <property type="match status" value="1"/>
</dbReference>
<dbReference type="STRING" id="269796.Rru_A0504"/>
<protein>
    <submittedName>
        <fullName evidence="10">Peptidase M23B</fullName>
    </submittedName>
</protein>
<proteinExistence type="predicted"/>
<evidence type="ECO:0000256" key="5">
    <source>
        <dbReference type="ARBA" id="ARBA00022833"/>
    </source>
</evidence>
<dbReference type="AlphaFoldDB" id="Q2RX37"/>
<evidence type="ECO:0000259" key="9">
    <source>
        <dbReference type="Pfam" id="PF01551"/>
    </source>
</evidence>
<dbReference type="EMBL" id="CP000230">
    <property type="protein sequence ID" value="ABC21308.1"/>
    <property type="molecule type" value="Genomic_DNA"/>
</dbReference>
<dbReference type="PANTHER" id="PTHR21666">
    <property type="entry name" value="PEPTIDASE-RELATED"/>
    <property type="match status" value="1"/>
</dbReference>
<dbReference type="eggNOG" id="COG0739">
    <property type="taxonomic scope" value="Bacteria"/>
</dbReference>
<keyword evidence="11" id="KW-1185">Reference proteome</keyword>
<evidence type="ECO:0000256" key="2">
    <source>
        <dbReference type="ARBA" id="ARBA00022670"/>
    </source>
</evidence>
<dbReference type="KEGG" id="rru:Rru_A0504"/>
<dbReference type="RefSeq" id="WP_011388262.1">
    <property type="nucleotide sequence ID" value="NC_007643.1"/>
</dbReference>
<feature type="signal peptide" evidence="8">
    <location>
        <begin position="1"/>
        <end position="23"/>
    </location>
</feature>
<dbReference type="InterPro" id="IPR011055">
    <property type="entry name" value="Dup_hybrid_motif"/>
</dbReference>
<dbReference type="Proteomes" id="UP000001929">
    <property type="component" value="Chromosome"/>
</dbReference>
<feature type="compositionally biased region" description="Pro residues" evidence="7">
    <location>
        <begin position="193"/>
        <end position="202"/>
    </location>
</feature>
<gene>
    <name evidence="10" type="ordered locus">Rru_A0504</name>
</gene>
<dbReference type="Gene3D" id="2.70.70.10">
    <property type="entry name" value="Glucose Permease (Domain IIA)"/>
    <property type="match status" value="1"/>
</dbReference>
<dbReference type="GO" id="GO:0046872">
    <property type="term" value="F:metal ion binding"/>
    <property type="evidence" value="ECO:0007669"/>
    <property type="project" value="UniProtKB-KW"/>
</dbReference>
<name>Q2RX37_RHORT</name>
<dbReference type="HOGENOM" id="CLU_655332_0_0_5"/>
<evidence type="ECO:0000313" key="11">
    <source>
        <dbReference type="Proteomes" id="UP000001929"/>
    </source>
</evidence>
<feature type="region of interest" description="Disordered" evidence="7">
    <location>
        <begin position="188"/>
        <end position="207"/>
    </location>
</feature>
<organism evidence="10 11">
    <name type="scientific">Rhodospirillum rubrum (strain ATCC 11170 / ATH 1.1.1 / DSM 467 / LMG 4362 / NCIMB 8255 / S1)</name>
    <dbReference type="NCBI Taxonomy" id="269796"/>
    <lineage>
        <taxon>Bacteria</taxon>
        <taxon>Pseudomonadati</taxon>
        <taxon>Pseudomonadota</taxon>
        <taxon>Alphaproteobacteria</taxon>
        <taxon>Rhodospirillales</taxon>
        <taxon>Rhodospirillaceae</taxon>
        <taxon>Rhodospirillum</taxon>
    </lineage>
</organism>
<feature type="domain" description="M23ase beta-sheet core" evidence="9">
    <location>
        <begin position="307"/>
        <end position="404"/>
    </location>
</feature>
<dbReference type="CDD" id="cd12797">
    <property type="entry name" value="M23_peptidase"/>
    <property type="match status" value="1"/>
</dbReference>
<dbReference type="GO" id="GO:0006508">
    <property type="term" value="P:proteolysis"/>
    <property type="evidence" value="ECO:0007669"/>
    <property type="project" value="UniProtKB-KW"/>
</dbReference>
<dbReference type="PANTHER" id="PTHR21666:SF288">
    <property type="entry name" value="CELL DIVISION PROTEIN YTFB"/>
    <property type="match status" value="1"/>
</dbReference>
<dbReference type="EnsemblBacteria" id="ABC21308">
    <property type="protein sequence ID" value="ABC21308"/>
    <property type="gene ID" value="Rru_A0504"/>
</dbReference>
<evidence type="ECO:0000256" key="7">
    <source>
        <dbReference type="SAM" id="MobiDB-lite"/>
    </source>
</evidence>